<evidence type="ECO:0000256" key="5">
    <source>
        <dbReference type="ARBA" id="ARBA00023274"/>
    </source>
</evidence>
<comment type="subunit">
    <text evidence="8">Part of the 50S ribosomal subunit.</text>
</comment>
<proteinExistence type="inferred from homology"/>
<organism evidence="10">
    <name type="scientific">uncultured Desulfobacterium sp</name>
    <dbReference type="NCBI Taxonomy" id="201089"/>
    <lineage>
        <taxon>Bacteria</taxon>
        <taxon>Pseudomonadati</taxon>
        <taxon>Thermodesulfobacteriota</taxon>
        <taxon>Desulfobacteria</taxon>
        <taxon>Desulfobacterales</taxon>
        <taxon>Desulfobacteriaceae</taxon>
        <taxon>Desulfobacterium</taxon>
        <taxon>environmental samples</taxon>
    </lineage>
</organism>
<comment type="function">
    <text evidence="7 8">One of the proteins that surrounds the polypeptide exit tunnel on the outside of the subunit.</text>
</comment>
<accession>E1YG78</accession>
<dbReference type="Gene3D" id="2.30.30.30">
    <property type="match status" value="1"/>
</dbReference>
<dbReference type="NCBIfam" id="TIGR01079">
    <property type="entry name" value="rplX_bact"/>
    <property type="match status" value="1"/>
</dbReference>
<name>E1YG78_9BACT</name>
<dbReference type="HAMAP" id="MF_01326_B">
    <property type="entry name" value="Ribosomal_uL24_B"/>
    <property type="match status" value="1"/>
</dbReference>
<evidence type="ECO:0000313" key="10">
    <source>
        <dbReference type="EMBL" id="CBX29572.1"/>
    </source>
</evidence>
<dbReference type="FunFam" id="2.30.30.30:FF:000004">
    <property type="entry name" value="50S ribosomal protein L24"/>
    <property type="match status" value="1"/>
</dbReference>
<dbReference type="InterPro" id="IPR003256">
    <property type="entry name" value="Ribosomal_uL24"/>
</dbReference>
<dbReference type="InterPro" id="IPR014722">
    <property type="entry name" value="Rib_uL2_dom2"/>
</dbReference>
<dbReference type="GO" id="GO:0003735">
    <property type="term" value="F:structural constituent of ribosome"/>
    <property type="evidence" value="ECO:0007669"/>
    <property type="project" value="InterPro"/>
</dbReference>
<dbReference type="InterPro" id="IPR005824">
    <property type="entry name" value="KOW"/>
</dbReference>
<gene>
    <name evidence="8" type="primary">rplX</name>
    <name evidence="10" type="ORF">N47_J05530</name>
</gene>
<keyword evidence="4 8" id="KW-0689">Ribosomal protein</keyword>
<evidence type="ECO:0000259" key="9">
    <source>
        <dbReference type="SMART" id="SM00739"/>
    </source>
</evidence>
<dbReference type="GO" id="GO:0005840">
    <property type="term" value="C:ribosome"/>
    <property type="evidence" value="ECO:0007669"/>
    <property type="project" value="UniProtKB-KW"/>
</dbReference>
<keyword evidence="3 8" id="KW-0694">RNA-binding</keyword>
<comment type="similarity">
    <text evidence="1 8">Belongs to the universal ribosomal protein uL24 family.</text>
</comment>
<evidence type="ECO:0000256" key="3">
    <source>
        <dbReference type="ARBA" id="ARBA00022884"/>
    </source>
</evidence>
<dbReference type="PANTHER" id="PTHR12903">
    <property type="entry name" value="MITOCHONDRIAL RIBOSOMAL PROTEIN L24"/>
    <property type="match status" value="1"/>
</dbReference>
<dbReference type="AlphaFoldDB" id="E1YG78"/>
<dbReference type="EMBL" id="FR695872">
    <property type="protein sequence ID" value="CBX29572.1"/>
    <property type="molecule type" value="Genomic_DNA"/>
</dbReference>
<evidence type="ECO:0000256" key="6">
    <source>
        <dbReference type="ARBA" id="ARBA00035206"/>
    </source>
</evidence>
<dbReference type="InterPro" id="IPR008991">
    <property type="entry name" value="Translation_prot_SH3-like_sf"/>
</dbReference>
<dbReference type="GO" id="GO:0006412">
    <property type="term" value="P:translation"/>
    <property type="evidence" value="ECO:0007669"/>
    <property type="project" value="UniProtKB-UniRule"/>
</dbReference>
<dbReference type="SUPFAM" id="SSF50104">
    <property type="entry name" value="Translation proteins SH3-like domain"/>
    <property type="match status" value="1"/>
</dbReference>
<dbReference type="GO" id="GO:1990904">
    <property type="term" value="C:ribonucleoprotein complex"/>
    <property type="evidence" value="ECO:0007669"/>
    <property type="project" value="UniProtKB-KW"/>
</dbReference>
<dbReference type="CDD" id="cd06089">
    <property type="entry name" value="KOW_RPL26"/>
    <property type="match status" value="1"/>
</dbReference>
<evidence type="ECO:0000256" key="7">
    <source>
        <dbReference type="ARBA" id="ARBA00058688"/>
    </source>
</evidence>
<reference evidence="10" key="1">
    <citation type="journal article" date="2011" name="Environ. Microbiol.">
        <title>Genomic insights into the metabolic potential of the polycyclic aromatic hydrocarbon degrading sulfate-reducing Deltaproteobacterium N47.</title>
        <authorList>
            <person name="Bergmann F."/>
            <person name="Selesi D."/>
            <person name="Weinmaier T."/>
            <person name="Tischler P."/>
            <person name="Rattei T."/>
            <person name="Meckenstock R.U."/>
        </authorList>
    </citation>
    <scope>NUCLEOTIDE SEQUENCE</scope>
</reference>
<protein>
    <recommendedName>
        <fullName evidence="6 8">Large ribosomal subunit protein uL24</fullName>
    </recommendedName>
</protein>
<evidence type="ECO:0000256" key="2">
    <source>
        <dbReference type="ARBA" id="ARBA00022730"/>
    </source>
</evidence>
<dbReference type="Pfam" id="PF00467">
    <property type="entry name" value="KOW"/>
    <property type="match status" value="1"/>
</dbReference>
<evidence type="ECO:0000256" key="8">
    <source>
        <dbReference type="HAMAP-Rule" id="MF_01326"/>
    </source>
</evidence>
<feature type="domain" description="KOW" evidence="9">
    <location>
        <begin position="3"/>
        <end position="30"/>
    </location>
</feature>
<evidence type="ECO:0000256" key="1">
    <source>
        <dbReference type="ARBA" id="ARBA00010618"/>
    </source>
</evidence>
<sequence>MLNIKKDDKVKVIAGKDKGKISKVVKVIKKNNRILVENVNIVKRHTKPSAKNRQGGIVSVEAPIHASNVMLMCNKCIKPVRIKMQNLENEKNTRVCRKCNEIIDK</sequence>
<dbReference type="InterPro" id="IPR041988">
    <property type="entry name" value="Ribosomal_uL24_KOW"/>
</dbReference>
<comment type="function">
    <text evidence="8">One of two assembly initiator proteins, it binds directly to the 5'-end of the 23S rRNA, where it nucleates assembly of the 50S subunit.</text>
</comment>
<dbReference type="GO" id="GO:0019843">
    <property type="term" value="F:rRNA binding"/>
    <property type="evidence" value="ECO:0007669"/>
    <property type="project" value="UniProtKB-UniRule"/>
</dbReference>
<dbReference type="InterPro" id="IPR057264">
    <property type="entry name" value="Ribosomal_uL24_C"/>
</dbReference>
<keyword evidence="2 8" id="KW-0699">rRNA-binding</keyword>
<evidence type="ECO:0000256" key="4">
    <source>
        <dbReference type="ARBA" id="ARBA00022980"/>
    </source>
</evidence>
<keyword evidence="5 8" id="KW-0687">Ribonucleoprotein</keyword>
<dbReference type="Pfam" id="PF17136">
    <property type="entry name" value="ribosomal_L24"/>
    <property type="match status" value="1"/>
</dbReference>
<dbReference type="SMART" id="SM00739">
    <property type="entry name" value="KOW"/>
    <property type="match status" value="1"/>
</dbReference>